<proteinExistence type="predicted"/>
<organism evidence="1 2">
    <name type="scientific">Paenactinomyces guangxiensis</name>
    <dbReference type="NCBI Taxonomy" id="1490290"/>
    <lineage>
        <taxon>Bacteria</taxon>
        <taxon>Bacillati</taxon>
        <taxon>Bacillota</taxon>
        <taxon>Bacilli</taxon>
        <taxon>Bacillales</taxon>
        <taxon>Thermoactinomycetaceae</taxon>
        <taxon>Paenactinomyces</taxon>
    </lineage>
</organism>
<dbReference type="Proteomes" id="UP000535491">
    <property type="component" value="Unassembled WGS sequence"/>
</dbReference>
<dbReference type="RefSeq" id="WP_181749993.1">
    <property type="nucleotide sequence ID" value="NZ_JACEIQ010000001.1"/>
</dbReference>
<gene>
    <name evidence="1" type="ORF">H1191_00310</name>
</gene>
<accession>A0A7W2A739</accession>
<sequence length="119" mass="14262">MSKEPLRQLARDFFNVIQKHFVGNQDTFEDEIHDILPQSMDMYIKWFTGETDKVTRDAWILALLATLGNELYTRDEFIDMMLSGKKPDKKKLILWYQHKKERAKQGNIIELRDWKSKRS</sequence>
<keyword evidence="2" id="KW-1185">Reference proteome</keyword>
<dbReference type="EMBL" id="JACEIQ010000001">
    <property type="protein sequence ID" value="MBA4492754.1"/>
    <property type="molecule type" value="Genomic_DNA"/>
</dbReference>
<comment type="caution">
    <text evidence="1">The sequence shown here is derived from an EMBL/GenBank/DDBJ whole genome shotgun (WGS) entry which is preliminary data.</text>
</comment>
<reference evidence="1 2" key="1">
    <citation type="submission" date="2020-07" db="EMBL/GenBank/DDBJ databases">
        <authorList>
            <person name="Feng H."/>
        </authorList>
    </citation>
    <scope>NUCLEOTIDE SEQUENCE [LARGE SCALE GENOMIC DNA]</scope>
    <source>
        <strain evidence="2">s-10</strain>
    </source>
</reference>
<dbReference type="AlphaFoldDB" id="A0A7W2A739"/>
<evidence type="ECO:0000313" key="1">
    <source>
        <dbReference type="EMBL" id="MBA4492754.1"/>
    </source>
</evidence>
<name>A0A7W2A739_9BACL</name>
<evidence type="ECO:0000313" key="2">
    <source>
        <dbReference type="Proteomes" id="UP000535491"/>
    </source>
</evidence>
<protein>
    <submittedName>
        <fullName evidence="1">Uncharacterized protein</fullName>
    </submittedName>
</protein>